<dbReference type="AlphaFoldDB" id="A0A3N4HQP4"/>
<sequence length="219" mass="24468">MRSNERNLSIGAALVAKFRPMVRQAMPSAGCLRAESPFLKNTHRFTRVRARSAFTLAKGHHYFTMLESKTRSDISRLDPQAGLDPTGCDEWTYDLTAIRAYHENHLEHLSKAITNLAEVDIALNAVIATGEFELMKAKGRDHRDPKLEARLASAIKNFIVIKRKGEKTLAEYKVDKENVEGCLEIVGLFEKMKGCMENGDEEGGRMLLFKAMGSGKGLL</sequence>
<evidence type="ECO:0000313" key="2">
    <source>
        <dbReference type="Proteomes" id="UP000275078"/>
    </source>
</evidence>
<dbReference type="EMBL" id="ML119750">
    <property type="protein sequence ID" value="RPA76155.1"/>
    <property type="molecule type" value="Genomic_DNA"/>
</dbReference>
<dbReference type="Proteomes" id="UP000275078">
    <property type="component" value="Unassembled WGS sequence"/>
</dbReference>
<proteinExistence type="predicted"/>
<evidence type="ECO:0000313" key="1">
    <source>
        <dbReference type="EMBL" id="RPA76155.1"/>
    </source>
</evidence>
<keyword evidence="2" id="KW-1185">Reference proteome</keyword>
<reference evidence="1 2" key="1">
    <citation type="journal article" date="2018" name="Nat. Ecol. Evol.">
        <title>Pezizomycetes genomes reveal the molecular basis of ectomycorrhizal truffle lifestyle.</title>
        <authorList>
            <person name="Murat C."/>
            <person name="Payen T."/>
            <person name="Noel B."/>
            <person name="Kuo A."/>
            <person name="Morin E."/>
            <person name="Chen J."/>
            <person name="Kohler A."/>
            <person name="Krizsan K."/>
            <person name="Balestrini R."/>
            <person name="Da Silva C."/>
            <person name="Montanini B."/>
            <person name="Hainaut M."/>
            <person name="Levati E."/>
            <person name="Barry K.W."/>
            <person name="Belfiori B."/>
            <person name="Cichocki N."/>
            <person name="Clum A."/>
            <person name="Dockter R.B."/>
            <person name="Fauchery L."/>
            <person name="Guy J."/>
            <person name="Iotti M."/>
            <person name="Le Tacon F."/>
            <person name="Lindquist E.A."/>
            <person name="Lipzen A."/>
            <person name="Malagnac F."/>
            <person name="Mello A."/>
            <person name="Molinier V."/>
            <person name="Miyauchi S."/>
            <person name="Poulain J."/>
            <person name="Riccioni C."/>
            <person name="Rubini A."/>
            <person name="Sitrit Y."/>
            <person name="Splivallo R."/>
            <person name="Traeger S."/>
            <person name="Wang M."/>
            <person name="Zifcakova L."/>
            <person name="Wipf D."/>
            <person name="Zambonelli A."/>
            <person name="Paolocci F."/>
            <person name="Nowrousian M."/>
            <person name="Ottonello S."/>
            <person name="Baldrian P."/>
            <person name="Spatafora J.W."/>
            <person name="Henrissat B."/>
            <person name="Nagy L.G."/>
            <person name="Aury J.M."/>
            <person name="Wincker P."/>
            <person name="Grigoriev I.V."/>
            <person name="Bonfante P."/>
            <person name="Martin F.M."/>
        </authorList>
    </citation>
    <scope>NUCLEOTIDE SEQUENCE [LARGE SCALE GENOMIC DNA]</scope>
    <source>
        <strain evidence="1 2">RN42</strain>
    </source>
</reference>
<name>A0A3N4HQP4_ASCIM</name>
<accession>A0A3N4HQP4</accession>
<protein>
    <submittedName>
        <fullName evidence="1">Uncharacterized protein</fullName>
    </submittedName>
</protein>
<gene>
    <name evidence="1" type="ORF">BJ508DRAFT_338031</name>
</gene>
<organism evidence="1 2">
    <name type="scientific">Ascobolus immersus RN42</name>
    <dbReference type="NCBI Taxonomy" id="1160509"/>
    <lineage>
        <taxon>Eukaryota</taxon>
        <taxon>Fungi</taxon>
        <taxon>Dikarya</taxon>
        <taxon>Ascomycota</taxon>
        <taxon>Pezizomycotina</taxon>
        <taxon>Pezizomycetes</taxon>
        <taxon>Pezizales</taxon>
        <taxon>Ascobolaceae</taxon>
        <taxon>Ascobolus</taxon>
    </lineage>
</organism>